<gene>
    <name evidence="9" type="ORF">CIK84_06620</name>
</gene>
<evidence type="ECO:0000256" key="7">
    <source>
        <dbReference type="RuleBase" id="RU366058"/>
    </source>
</evidence>
<feature type="transmembrane region" description="Helical" evidence="7">
    <location>
        <begin position="104"/>
        <end position="122"/>
    </location>
</feature>
<evidence type="ECO:0000256" key="2">
    <source>
        <dbReference type="ARBA" id="ARBA00008640"/>
    </source>
</evidence>
<evidence type="ECO:0000313" key="10">
    <source>
        <dbReference type="Proteomes" id="UP000235739"/>
    </source>
</evidence>
<dbReference type="Pfam" id="PF09335">
    <property type="entry name" value="VTT_dom"/>
    <property type="match status" value="1"/>
</dbReference>
<proteinExistence type="inferred from homology"/>
<evidence type="ECO:0000256" key="5">
    <source>
        <dbReference type="ARBA" id="ARBA00022989"/>
    </source>
</evidence>
<accession>A0A2N7S507</accession>
<evidence type="ECO:0000256" key="3">
    <source>
        <dbReference type="ARBA" id="ARBA00022475"/>
    </source>
</evidence>
<dbReference type="InterPro" id="IPR032816">
    <property type="entry name" value="VTT_dom"/>
</dbReference>
<keyword evidence="3 7" id="KW-1003">Cell membrane</keyword>
<keyword evidence="5 7" id="KW-1133">Transmembrane helix</keyword>
<evidence type="ECO:0000256" key="1">
    <source>
        <dbReference type="ARBA" id="ARBA00004651"/>
    </source>
</evidence>
<feature type="transmembrane region" description="Helical" evidence="7">
    <location>
        <begin position="211"/>
        <end position="230"/>
    </location>
</feature>
<protein>
    <recommendedName>
        <fullName evidence="7">TVP38/TMEM64 family membrane protein</fullName>
    </recommendedName>
</protein>
<keyword evidence="6 7" id="KW-0472">Membrane</keyword>
<feature type="transmembrane region" description="Helical" evidence="7">
    <location>
        <begin position="30"/>
        <end position="50"/>
    </location>
</feature>
<evidence type="ECO:0000313" key="9">
    <source>
        <dbReference type="EMBL" id="PMQ21231.1"/>
    </source>
</evidence>
<dbReference type="RefSeq" id="WP_102597861.1">
    <property type="nucleotide sequence ID" value="NZ_PNQX01000001.1"/>
</dbReference>
<sequence length="244" mass="26582">MNAEPAVPEFDPSSGLPDDPAKAPSLWENYLRNGLLIAVFLLMVWLAFNVHLPSIEEIRSRVDGTSWSARFGFIILYALVAITPIPISVMAICGGLLFGVFQGTAFSLIGVLLGSWAAYWLARALGRATVRKLMGKHAVRIEQRLESRGLLAVFMLRLMPGIPYWPVNYGSGAFGVSQRDYLVASALSVIPGQLSLVAIGSFIAVPNVFNGVVIGISWIMVGVLTIWAYLRWRRQPVPATPVAS</sequence>
<dbReference type="Proteomes" id="UP000235739">
    <property type="component" value="Unassembled WGS sequence"/>
</dbReference>
<reference evidence="9 10" key="1">
    <citation type="journal article" date="2017" name="Elife">
        <title>Extensive horizontal gene transfer in cheese-associated bacteria.</title>
        <authorList>
            <person name="Bonham K.S."/>
            <person name="Wolfe B.E."/>
            <person name="Dutton R.J."/>
        </authorList>
    </citation>
    <scope>NUCLEOTIDE SEQUENCE [LARGE SCALE GENOMIC DNA]</scope>
    <source>
        <strain evidence="9 10">JB182</strain>
    </source>
</reference>
<dbReference type="EMBL" id="PNQX01000001">
    <property type="protein sequence ID" value="PMQ21231.1"/>
    <property type="molecule type" value="Genomic_DNA"/>
</dbReference>
<comment type="caution">
    <text evidence="9">The sequence shown here is derived from an EMBL/GenBank/DDBJ whole genome shotgun (WGS) entry which is preliminary data.</text>
</comment>
<comment type="subcellular location">
    <subcellularLocation>
        <location evidence="1 7">Cell membrane</location>
        <topology evidence="1 7">Multi-pass membrane protein</topology>
    </subcellularLocation>
</comment>
<evidence type="ECO:0000256" key="4">
    <source>
        <dbReference type="ARBA" id="ARBA00022692"/>
    </source>
</evidence>
<evidence type="ECO:0000259" key="8">
    <source>
        <dbReference type="Pfam" id="PF09335"/>
    </source>
</evidence>
<feature type="transmembrane region" description="Helical" evidence="7">
    <location>
        <begin position="71"/>
        <end position="98"/>
    </location>
</feature>
<feature type="transmembrane region" description="Helical" evidence="7">
    <location>
        <begin position="181"/>
        <end position="205"/>
    </location>
</feature>
<feature type="domain" description="VTT" evidence="8">
    <location>
        <begin position="85"/>
        <end position="201"/>
    </location>
</feature>
<dbReference type="PANTHER" id="PTHR12677">
    <property type="entry name" value="GOLGI APPARATUS MEMBRANE PROTEIN TVP38-RELATED"/>
    <property type="match status" value="1"/>
</dbReference>
<name>A0A2N7S507_9MICC</name>
<dbReference type="PANTHER" id="PTHR12677:SF59">
    <property type="entry name" value="GOLGI APPARATUS MEMBRANE PROTEIN TVP38-RELATED"/>
    <property type="match status" value="1"/>
</dbReference>
<dbReference type="AlphaFoldDB" id="A0A2N7S507"/>
<dbReference type="GO" id="GO:0005886">
    <property type="term" value="C:plasma membrane"/>
    <property type="evidence" value="ECO:0007669"/>
    <property type="project" value="UniProtKB-SubCell"/>
</dbReference>
<keyword evidence="4 7" id="KW-0812">Transmembrane</keyword>
<organism evidence="9 10">
    <name type="scientific">Glutamicibacter arilaitensis</name>
    <dbReference type="NCBI Taxonomy" id="256701"/>
    <lineage>
        <taxon>Bacteria</taxon>
        <taxon>Bacillati</taxon>
        <taxon>Actinomycetota</taxon>
        <taxon>Actinomycetes</taxon>
        <taxon>Micrococcales</taxon>
        <taxon>Micrococcaceae</taxon>
        <taxon>Glutamicibacter</taxon>
    </lineage>
</organism>
<dbReference type="InterPro" id="IPR015414">
    <property type="entry name" value="TMEM64"/>
</dbReference>
<comment type="similarity">
    <text evidence="2 7">Belongs to the TVP38/TMEM64 family.</text>
</comment>
<evidence type="ECO:0000256" key="6">
    <source>
        <dbReference type="ARBA" id="ARBA00023136"/>
    </source>
</evidence>